<gene>
    <name evidence="1" type="ORF">INT43_006445</name>
</gene>
<dbReference type="OrthoDB" id="2117820at2759"/>
<reference evidence="1" key="1">
    <citation type="submission" date="2020-12" db="EMBL/GenBank/DDBJ databases">
        <title>Metabolic potential, ecology and presence of endohyphal bacteria is reflected in genomic diversity of Mucoromycotina.</title>
        <authorList>
            <person name="Muszewska A."/>
            <person name="Okrasinska A."/>
            <person name="Steczkiewicz K."/>
            <person name="Drgas O."/>
            <person name="Orlowska M."/>
            <person name="Perlinska-Lenart U."/>
            <person name="Aleksandrzak-Piekarczyk T."/>
            <person name="Szatraj K."/>
            <person name="Zielenkiewicz U."/>
            <person name="Pilsyk S."/>
            <person name="Malc E."/>
            <person name="Mieczkowski P."/>
            <person name="Kruszewska J.S."/>
            <person name="Biernat P."/>
            <person name="Pawlowska J."/>
        </authorList>
    </citation>
    <scope>NUCLEOTIDE SEQUENCE</scope>
    <source>
        <strain evidence="1">WA0000067209</strain>
    </source>
</reference>
<keyword evidence="2" id="KW-1185">Reference proteome</keyword>
<dbReference type="Proteomes" id="UP000654370">
    <property type="component" value="Unassembled WGS sequence"/>
</dbReference>
<dbReference type="AlphaFoldDB" id="A0A8H7Q1P4"/>
<sequence length="356" mass="40744">VEVQQSFTAAADFVCRMNVRAPITRLWHSNLQHPLAYKGGSRLFYRLNHSDSHSEDEKLLNNVQLKQPAEEQQVSYKPISSFPWVLSNDEPRIPAYPYPLAPSMWSLLNYLPTFAQREMSKYLGTRMLRLNTGFSYFPEQFLIGATLATRKAFEILSSDLASEKEEMSHSAESVFSPALLQKLRDARSQVDPDARFNISLPQVYDATVKDVWITLGSPQAFQKNRQYEIMQWMTLTIGVKAARQNEDEEAFSDYRGRVAKGLMDGAHFKVDVEIDADVEYKVSKPKSAEGDNDDSVLLYDRGRRPLIISFETPYFEPADRMVAGRDEDDEPIMDWGWRISDIDQLLAKEVVDSHKA</sequence>
<accession>A0A8H7Q1P4</accession>
<evidence type="ECO:0000313" key="1">
    <source>
        <dbReference type="EMBL" id="KAG2183439.1"/>
    </source>
</evidence>
<name>A0A8H7Q1P4_MORIS</name>
<protein>
    <submittedName>
        <fullName evidence="1">Uncharacterized protein</fullName>
    </submittedName>
</protein>
<proteinExistence type="predicted"/>
<evidence type="ECO:0000313" key="2">
    <source>
        <dbReference type="Proteomes" id="UP000654370"/>
    </source>
</evidence>
<feature type="non-terminal residue" evidence="1">
    <location>
        <position position="1"/>
    </location>
</feature>
<comment type="caution">
    <text evidence="1">The sequence shown here is derived from an EMBL/GenBank/DDBJ whole genome shotgun (WGS) entry which is preliminary data.</text>
</comment>
<dbReference type="EMBL" id="JAEPQZ010000003">
    <property type="protein sequence ID" value="KAG2183439.1"/>
    <property type="molecule type" value="Genomic_DNA"/>
</dbReference>
<organism evidence="1 2">
    <name type="scientific">Mortierella isabellina</name>
    <name type="common">Filamentous fungus</name>
    <name type="synonym">Umbelopsis isabellina</name>
    <dbReference type="NCBI Taxonomy" id="91625"/>
    <lineage>
        <taxon>Eukaryota</taxon>
        <taxon>Fungi</taxon>
        <taxon>Fungi incertae sedis</taxon>
        <taxon>Mucoromycota</taxon>
        <taxon>Mucoromycotina</taxon>
        <taxon>Umbelopsidomycetes</taxon>
        <taxon>Umbelopsidales</taxon>
        <taxon>Umbelopsidaceae</taxon>
        <taxon>Umbelopsis</taxon>
    </lineage>
</organism>